<dbReference type="InterPro" id="IPR036390">
    <property type="entry name" value="WH_DNA-bd_sf"/>
</dbReference>
<dbReference type="AlphaFoldDB" id="A0A2U1CPU1"/>
<dbReference type="PROSITE" id="PS51077">
    <property type="entry name" value="HTH_ICLR"/>
    <property type="match status" value="1"/>
</dbReference>
<dbReference type="GO" id="GO:0003700">
    <property type="term" value="F:DNA-binding transcription factor activity"/>
    <property type="evidence" value="ECO:0007669"/>
    <property type="project" value="TreeGrafter"/>
</dbReference>
<dbReference type="Gene3D" id="1.10.10.10">
    <property type="entry name" value="Winged helix-like DNA-binding domain superfamily/Winged helix DNA-binding domain"/>
    <property type="match status" value="1"/>
</dbReference>
<organism evidence="6 7">
    <name type="scientific">Pusillimonas noertemannii</name>
    <dbReference type="NCBI Taxonomy" id="305977"/>
    <lineage>
        <taxon>Bacteria</taxon>
        <taxon>Pseudomonadati</taxon>
        <taxon>Pseudomonadota</taxon>
        <taxon>Betaproteobacteria</taxon>
        <taxon>Burkholderiales</taxon>
        <taxon>Alcaligenaceae</taxon>
        <taxon>Pusillimonas</taxon>
    </lineage>
</organism>
<dbReference type="GO" id="GO:0003677">
    <property type="term" value="F:DNA binding"/>
    <property type="evidence" value="ECO:0007669"/>
    <property type="project" value="UniProtKB-KW"/>
</dbReference>
<reference evidence="6 7" key="1">
    <citation type="submission" date="2018-04" db="EMBL/GenBank/DDBJ databases">
        <title>Genomic Encyclopedia of Type Strains, Phase IV (KMG-IV): sequencing the most valuable type-strain genomes for metagenomic binning, comparative biology and taxonomic classification.</title>
        <authorList>
            <person name="Goeker M."/>
        </authorList>
    </citation>
    <scope>NUCLEOTIDE SEQUENCE [LARGE SCALE GENOMIC DNA]</scope>
    <source>
        <strain evidence="6 7">DSM 10065</strain>
    </source>
</reference>
<keyword evidence="7" id="KW-1185">Reference proteome</keyword>
<keyword evidence="2" id="KW-0238">DNA-binding</keyword>
<dbReference type="SUPFAM" id="SSF46785">
    <property type="entry name" value="Winged helix' DNA-binding domain"/>
    <property type="match status" value="1"/>
</dbReference>
<protein>
    <submittedName>
        <fullName evidence="6">IclR family transcriptional regulator</fullName>
    </submittedName>
</protein>
<accession>A0A2U1CPU1</accession>
<dbReference type="InterPro" id="IPR036388">
    <property type="entry name" value="WH-like_DNA-bd_sf"/>
</dbReference>
<dbReference type="InterPro" id="IPR029016">
    <property type="entry name" value="GAF-like_dom_sf"/>
</dbReference>
<dbReference type="Pfam" id="PF09339">
    <property type="entry name" value="HTH_IclR"/>
    <property type="match status" value="1"/>
</dbReference>
<gene>
    <name evidence="6" type="ORF">C7440_0293</name>
</gene>
<evidence type="ECO:0000313" key="6">
    <source>
        <dbReference type="EMBL" id="PVY67907.1"/>
    </source>
</evidence>
<evidence type="ECO:0000256" key="3">
    <source>
        <dbReference type="ARBA" id="ARBA00023163"/>
    </source>
</evidence>
<evidence type="ECO:0000259" key="5">
    <source>
        <dbReference type="PROSITE" id="PS51078"/>
    </source>
</evidence>
<dbReference type="PANTHER" id="PTHR30136">
    <property type="entry name" value="HELIX-TURN-HELIX TRANSCRIPTIONAL REGULATOR, ICLR FAMILY"/>
    <property type="match status" value="1"/>
</dbReference>
<dbReference type="GO" id="GO:0045892">
    <property type="term" value="P:negative regulation of DNA-templated transcription"/>
    <property type="evidence" value="ECO:0007669"/>
    <property type="project" value="TreeGrafter"/>
</dbReference>
<dbReference type="SMART" id="SM00346">
    <property type="entry name" value="HTH_ICLR"/>
    <property type="match status" value="1"/>
</dbReference>
<dbReference type="PROSITE" id="PS51078">
    <property type="entry name" value="ICLR_ED"/>
    <property type="match status" value="1"/>
</dbReference>
<name>A0A2U1CPU1_9BURK</name>
<comment type="caution">
    <text evidence="6">The sequence shown here is derived from an EMBL/GenBank/DDBJ whole genome shotgun (WGS) entry which is preliminary data.</text>
</comment>
<evidence type="ECO:0000259" key="4">
    <source>
        <dbReference type="PROSITE" id="PS51077"/>
    </source>
</evidence>
<evidence type="ECO:0000256" key="1">
    <source>
        <dbReference type="ARBA" id="ARBA00023015"/>
    </source>
</evidence>
<dbReference type="InterPro" id="IPR014757">
    <property type="entry name" value="Tscrpt_reg_IclR_C"/>
</dbReference>
<feature type="domain" description="IclR-ED" evidence="5">
    <location>
        <begin position="84"/>
        <end position="267"/>
    </location>
</feature>
<proteinExistence type="predicted"/>
<dbReference type="SUPFAM" id="SSF55781">
    <property type="entry name" value="GAF domain-like"/>
    <property type="match status" value="1"/>
</dbReference>
<keyword evidence="3" id="KW-0804">Transcription</keyword>
<dbReference type="Proteomes" id="UP000246145">
    <property type="component" value="Unassembled WGS sequence"/>
</dbReference>
<dbReference type="PANTHER" id="PTHR30136:SF8">
    <property type="entry name" value="TRANSCRIPTIONAL REGULATORY PROTEIN"/>
    <property type="match status" value="1"/>
</dbReference>
<dbReference type="EMBL" id="QEKO01000001">
    <property type="protein sequence ID" value="PVY67907.1"/>
    <property type="molecule type" value="Genomic_DNA"/>
</dbReference>
<sequence>MISSAIARGRPKRKKGEPVGIQTVETAMEVLDIIAQEGSAIGLSELSRKTGLIPSKLHRYLVTLTRYGMVKQSVITGMYDLGATALRIGLSALNRHDAMSSAQEVVGAITATTHSTVALYIWTDIGPTLVRLELGSPPPPAVPRVGAALPLVHSGTGRVFLAHLPAARTAALLRKERTAAKADGLTFPSEASLAQVCADIRANEIYWTRDAVLPGTVGVMAVLRKPSDPLCVITAVLPPGKAGDKRKEQVAGQLVAARNMLQRECGLDMDAPAPGTNPP</sequence>
<dbReference type="Pfam" id="PF01614">
    <property type="entry name" value="IclR_C"/>
    <property type="match status" value="1"/>
</dbReference>
<dbReference type="RefSeq" id="WP_165832405.1">
    <property type="nucleotide sequence ID" value="NZ_JACCEX010000001.1"/>
</dbReference>
<dbReference type="InterPro" id="IPR050707">
    <property type="entry name" value="HTH_MetabolicPath_Reg"/>
</dbReference>
<dbReference type="Gene3D" id="3.30.450.40">
    <property type="match status" value="1"/>
</dbReference>
<keyword evidence="1" id="KW-0805">Transcription regulation</keyword>
<evidence type="ECO:0000313" key="7">
    <source>
        <dbReference type="Proteomes" id="UP000246145"/>
    </source>
</evidence>
<evidence type="ECO:0000256" key="2">
    <source>
        <dbReference type="ARBA" id="ARBA00023125"/>
    </source>
</evidence>
<dbReference type="InterPro" id="IPR005471">
    <property type="entry name" value="Tscrpt_reg_IclR_N"/>
</dbReference>
<feature type="domain" description="HTH iclR-type" evidence="4">
    <location>
        <begin position="21"/>
        <end position="83"/>
    </location>
</feature>